<evidence type="ECO:0000259" key="4">
    <source>
        <dbReference type="PROSITE" id="PS01124"/>
    </source>
</evidence>
<sequence length="362" mass="40308">MREDRNLMLDLIDFQLFAYNQNYHPRFVRHHARKLLRSSDPISSRSPLPPSLFILPNDAPHTDQAAVDALLLSSLEVQSSLYHLGQYCGNWSASTSGRARASFHLILHGRCRVALLDAHGIELDALTLAAGDGIFFLRDIPHALTPLDAPAPGTALCRVMEPLLPRQADSTGLACGFFQFRPGLADLLADTLPDYLMLRAEDERFRTARGVFDLILAETSQPPGGSPVVLERLTDLLIFFMLRHLALHDRQAYGLFVLARDPAMASLLQAILADPAAPWSMQDMADRLHMSKATFHRRFTLQSGTTPAQLLQLLRMRVARRHLSQGMGIQDAAERVGYQSQAAFSRVFQRTEGVAPSALRKR</sequence>
<dbReference type="GO" id="GO:0003700">
    <property type="term" value="F:DNA-binding transcription factor activity"/>
    <property type="evidence" value="ECO:0007669"/>
    <property type="project" value="InterPro"/>
</dbReference>
<dbReference type="PANTHER" id="PTHR11019">
    <property type="entry name" value="HTH-TYPE TRANSCRIPTIONAL REGULATOR NIMR"/>
    <property type="match status" value="1"/>
</dbReference>
<keyword evidence="6" id="KW-1185">Reference proteome</keyword>
<evidence type="ECO:0000256" key="3">
    <source>
        <dbReference type="ARBA" id="ARBA00023163"/>
    </source>
</evidence>
<evidence type="ECO:0000313" key="5">
    <source>
        <dbReference type="EMBL" id="CAB3657330.1"/>
    </source>
</evidence>
<keyword evidence="1" id="KW-0805">Transcription regulation</keyword>
<keyword evidence="3" id="KW-0804">Transcription</keyword>
<evidence type="ECO:0000256" key="1">
    <source>
        <dbReference type="ARBA" id="ARBA00023015"/>
    </source>
</evidence>
<dbReference type="AlphaFoldDB" id="A0A6S7A6U2"/>
<feature type="domain" description="HTH araC/xylS-type" evidence="4">
    <location>
        <begin position="265"/>
        <end position="362"/>
    </location>
</feature>
<dbReference type="InterPro" id="IPR032783">
    <property type="entry name" value="AraC_lig"/>
</dbReference>
<evidence type="ECO:0000256" key="2">
    <source>
        <dbReference type="ARBA" id="ARBA00023125"/>
    </source>
</evidence>
<protein>
    <submittedName>
        <fullName evidence="5">HTH-type transcriptional activator RhaR</fullName>
    </submittedName>
</protein>
<dbReference type="Proteomes" id="UP000494269">
    <property type="component" value="Unassembled WGS sequence"/>
</dbReference>
<dbReference type="InterPro" id="IPR009057">
    <property type="entry name" value="Homeodomain-like_sf"/>
</dbReference>
<dbReference type="InterPro" id="IPR018062">
    <property type="entry name" value="HTH_AraC-typ_CS"/>
</dbReference>
<dbReference type="GO" id="GO:0043565">
    <property type="term" value="F:sequence-specific DNA binding"/>
    <property type="evidence" value="ECO:0007669"/>
    <property type="project" value="InterPro"/>
</dbReference>
<keyword evidence="2" id="KW-0238">DNA-binding</keyword>
<dbReference type="Pfam" id="PF12852">
    <property type="entry name" value="Cupin_6"/>
    <property type="match status" value="1"/>
</dbReference>
<dbReference type="PANTHER" id="PTHR11019:SF159">
    <property type="entry name" value="TRANSCRIPTIONAL REGULATOR-RELATED"/>
    <property type="match status" value="1"/>
</dbReference>
<dbReference type="Pfam" id="PF12833">
    <property type="entry name" value="HTH_18"/>
    <property type="match status" value="1"/>
</dbReference>
<organism evidence="5 6">
    <name type="scientific">Achromobacter kerstersii</name>
    <dbReference type="NCBI Taxonomy" id="1353890"/>
    <lineage>
        <taxon>Bacteria</taxon>
        <taxon>Pseudomonadati</taxon>
        <taxon>Pseudomonadota</taxon>
        <taxon>Betaproteobacteria</taxon>
        <taxon>Burkholderiales</taxon>
        <taxon>Alcaligenaceae</taxon>
        <taxon>Achromobacter</taxon>
    </lineage>
</organism>
<dbReference type="Gene3D" id="1.10.10.60">
    <property type="entry name" value="Homeodomain-like"/>
    <property type="match status" value="1"/>
</dbReference>
<dbReference type="SUPFAM" id="SSF46689">
    <property type="entry name" value="Homeodomain-like"/>
    <property type="match status" value="2"/>
</dbReference>
<proteinExistence type="predicted"/>
<evidence type="ECO:0000313" key="6">
    <source>
        <dbReference type="Proteomes" id="UP000494269"/>
    </source>
</evidence>
<reference evidence="5 6" key="1">
    <citation type="submission" date="2020-04" db="EMBL/GenBank/DDBJ databases">
        <authorList>
            <person name="De Canck E."/>
        </authorList>
    </citation>
    <scope>NUCLEOTIDE SEQUENCE [LARGE SCALE GENOMIC DNA]</scope>
    <source>
        <strain evidence="5 6">LMG 3441</strain>
    </source>
</reference>
<dbReference type="SMART" id="SM00342">
    <property type="entry name" value="HTH_ARAC"/>
    <property type="match status" value="1"/>
</dbReference>
<dbReference type="PROSITE" id="PS01124">
    <property type="entry name" value="HTH_ARAC_FAMILY_2"/>
    <property type="match status" value="1"/>
</dbReference>
<dbReference type="InterPro" id="IPR018060">
    <property type="entry name" value="HTH_AraC"/>
</dbReference>
<accession>A0A6S7A6U2</accession>
<dbReference type="PROSITE" id="PS00041">
    <property type="entry name" value="HTH_ARAC_FAMILY_1"/>
    <property type="match status" value="1"/>
</dbReference>
<dbReference type="EMBL" id="CADIJQ010000001">
    <property type="protein sequence ID" value="CAB3657330.1"/>
    <property type="molecule type" value="Genomic_DNA"/>
</dbReference>
<name>A0A6S7A6U2_9BURK</name>
<gene>
    <name evidence="5" type="primary">rhaR_1</name>
    <name evidence="5" type="ORF">LMG3441_00366</name>
</gene>